<gene>
    <name evidence="9" type="primary">LOC100901517</name>
</gene>
<keyword evidence="4 6" id="KW-0472">Membrane</keyword>
<feature type="compositionally biased region" description="Basic and acidic residues" evidence="5">
    <location>
        <begin position="196"/>
        <end position="210"/>
    </location>
</feature>
<evidence type="ECO:0000256" key="4">
    <source>
        <dbReference type="ARBA" id="ARBA00023136"/>
    </source>
</evidence>
<evidence type="ECO:0000256" key="1">
    <source>
        <dbReference type="ARBA" id="ARBA00004141"/>
    </source>
</evidence>
<evidence type="ECO:0000313" key="8">
    <source>
        <dbReference type="Proteomes" id="UP000694867"/>
    </source>
</evidence>
<reference evidence="9" key="1">
    <citation type="submission" date="2025-08" db="UniProtKB">
        <authorList>
            <consortium name="RefSeq"/>
        </authorList>
    </citation>
    <scope>IDENTIFICATION</scope>
</reference>
<dbReference type="RefSeq" id="XP_028967170.1">
    <property type="nucleotide sequence ID" value="XM_029111337.1"/>
</dbReference>
<dbReference type="GO" id="GO:0005452">
    <property type="term" value="F:solute:inorganic anion antiporter activity"/>
    <property type="evidence" value="ECO:0007669"/>
    <property type="project" value="InterPro"/>
</dbReference>
<evidence type="ECO:0000313" key="9">
    <source>
        <dbReference type="RefSeq" id="XP_028967170.1"/>
    </source>
</evidence>
<evidence type="ECO:0000256" key="2">
    <source>
        <dbReference type="ARBA" id="ARBA00022692"/>
    </source>
</evidence>
<comment type="subcellular location">
    <subcellularLocation>
        <location evidence="1">Membrane</location>
        <topology evidence="1">Multi-pass membrane protein</topology>
    </subcellularLocation>
</comment>
<dbReference type="GO" id="GO:0016323">
    <property type="term" value="C:basolateral plasma membrane"/>
    <property type="evidence" value="ECO:0007669"/>
    <property type="project" value="TreeGrafter"/>
</dbReference>
<feature type="transmembrane region" description="Helical" evidence="6">
    <location>
        <begin position="721"/>
        <end position="744"/>
    </location>
</feature>
<sequence length="757" mass="85191">MIPSEDKQPEKYLVRKQTEKIPIRDFGVETRARLDLLSDLSVVLDCPGDDLFAVVGSILEKMFPNEPSYVRSALGNIFFNGSETNLKNQMTAASSKGNSISHDVSFLCLPCAIAGPDRRHVGIGRLPENSNLSVNGEARVLFIIVVVCPLHEKATKSPVEVSRTFCTLFSDPGVRNRLVQTNLTASDFRDVLMQSSREEQNSMRAEDPKSESSPLSTKTQKFRPFRGLIDDVRRRFPFYKSDFVDGVRDQRAIYKTTSTTLFLFFGILLPLIAFGTLNNVNTKGRMTVRQTLISQTIGGVFFSLLSGQPLVILMTTAPLSLYIKVIYSISEEWEVDFGAMYAWVGVFNSLFLIVYASLNASRIMRWCTRSTEEIFSLFITVAFFVDAGKDAYHNFQRYQNPHATIACRNKTPLSVGTILQFRYYSSCENNGGVDPCRREVSLLFVLLMLTTLWLGLTLFKFKKSPYLPSWAREILSDYALPLAVISVSLLGVLAFPDIPSNEFKDDSTNSAFIVARMERISGVPLLICFILGFALSLLFLMDQNISAAMVDSPAHRLVKGSTYDWDTLVVAILNGILSIFGFPWMHGVLPHSPLHAEMMADFEERLVEGHVCKVVVKSRETRLTSLFAHVLMGLSLLLIPKPLGQIPTSVLDGLFLYMAVSSLEGNQLFDRVLLLCTEQESYPPNHYVRRCPQRAIHLFTLAQVVQLGIFIFFGFSPWPYVTMTFPLVIMALLVIRQFIIPLFVDLKYLKYLDGKDH</sequence>
<keyword evidence="8" id="KW-1185">Reference proteome</keyword>
<dbReference type="PANTHER" id="PTHR11453">
    <property type="entry name" value="ANION EXCHANGE PROTEIN"/>
    <property type="match status" value="1"/>
</dbReference>
<dbReference type="Pfam" id="PF00955">
    <property type="entry name" value="HCO3_cotransp"/>
    <property type="match status" value="1"/>
</dbReference>
<dbReference type="AlphaFoldDB" id="A0AAJ7WHI3"/>
<name>A0AAJ7WHI3_9ACAR</name>
<dbReference type="GeneID" id="100901517"/>
<protein>
    <submittedName>
        <fullName evidence="9">Sodium bicarbonate transporter-like protein 11</fullName>
    </submittedName>
</protein>
<organism evidence="8 9">
    <name type="scientific">Galendromus occidentalis</name>
    <name type="common">western predatory mite</name>
    <dbReference type="NCBI Taxonomy" id="34638"/>
    <lineage>
        <taxon>Eukaryota</taxon>
        <taxon>Metazoa</taxon>
        <taxon>Ecdysozoa</taxon>
        <taxon>Arthropoda</taxon>
        <taxon>Chelicerata</taxon>
        <taxon>Arachnida</taxon>
        <taxon>Acari</taxon>
        <taxon>Parasitiformes</taxon>
        <taxon>Mesostigmata</taxon>
        <taxon>Gamasina</taxon>
        <taxon>Phytoseioidea</taxon>
        <taxon>Phytoseiidae</taxon>
        <taxon>Typhlodrominae</taxon>
        <taxon>Galendromus</taxon>
    </lineage>
</organism>
<feature type="domain" description="Bicarbonate transporter-like transmembrane" evidence="7">
    <location>
        <begin position="223"/>
        <end position="755"/>
    </location>
</feature>
<evidence type="ECO:0000256" key="5">
    <source>
        <dbReference type="SAM" id="MobiDB-lite"/>
    </source>
</evidence>
<keyword evidence="3 6" id="KW-1133">Transmembrane helix</keyword>
<dbReference type="PRINTS" id="PR01231">
    <property type="entry name" value="HCO3TRNSPORT"/>
</dbReference>
<feature type="transmembrane region" description="Helical" evidence="6">
    <location>
        <begin position="337"/>
        <end position="358"/>
    </location>
</feature>
<dbReference type="Proteomes" id="UP000694867">
    <property type="component" value="Unplaced"/>
</dbReference>
<accession>A0AAJ7WHI3</accession>
<feature type="transmembrane region" description="Helical" evidence="6">
    <location>
        <begin position="520"/>
        <end position="541"/>
    </location>
</feature>
<dbReference type="KEGG" id="goe:100901517"/>
<feature type="region of interest" description="Disordered" evidence="5">
    <location>
        <begin position="196"/>
        <end position="217"/>
    </location>
</feature>
<dbReference type="GO" id="GO:0006820">
    <property type="term" value="P:monoatomic anion transport"/>
    <property type="evidence" value="ECO:0007669"/>
    <property type="project" value="InterPro"/>
</dbReference>
<feature type="transmembrane region" description="Helical" evidence="6">
    <location>
        <begin position="479"/>
        <end position="499"/>
    </location>
</feature>
<evidence type="ECO:0000259" key="7">
    <source>
        <dbReference type="Pfam" id="PF00955"/>
    </source>
</evidence>
<evidence type="ECO:0000256" key="3">
    <source>
        <dbReference type="ARBA" id="ARBA00022989"/>
    </source>
</evidence>
<dbReference type="GO" id="GO:0050801">
    <property type="term" value="P:monoatomic ion homeostasis"/>
    <property type="evidence" value="ECO:0007669"/>
    <property type="project" value="TreeGrafter"/>
</dbReference>
<feature type="transmembrane region" description="Helical" evidence="6">
    <location>
        <begin position="261"/>
        <end position="280"/>
    </location>
</feature>
<feature type="transmembrane region" description="Helical" evidence="6">
    <location>
        <begin position="440"/>
        <end position="459"/>
    </location>
</feature>
<feature type="transmembrane region" description="Helical" evidence="6">
    <location>
        <begin position="292"/>
        <end position="317"/>
    </location>
</feature>
<keyword evidence="2 6" id="KW-0812">Transmembrane</keyword>
<dbReference type="Gene3D" id="1.10.287.570">
    <property type="entry name" value="Helical hairpin bin"/>
    <property type="match status" value="1"/>
</dbReference>
<feature type="transmembrane region" description="Helical" evidence="6">
    <location>
        <begin position="695"/>
        <end position="715"/>
    </location>
</feature>
<dbReference type="InterPro" id="IPR003020">
    <property type="entry name" value="HCO3_transpt_euk"/>
</dbReference>
<proteinExistence type="predicted"/>
<dbReference type="InterPro" id="IPR011531">
    <property type="entry name" value="HCO3_transpt-like_TM_dom"/>
</dbReference>
<evidence type="ECO:0000256" key="6">
    <source>
        <dbReference type="SAM" id="Phobius"/>
    </source>
</evidence>
<feature type="transmembrane region" description="Helical" evidence="6">
    <location>
        <begin position="568"/>
        <end position="589"/>
    </location>
</feature>
<dbReference type="PANTHER" id="PTHR11453:SF127">
    <property type="entry name" value="SOLUTE CARRIER FAMILY 4 MEMBER 11"/>
    <property type="match status" value="1"/>
</dbReference>